<accession>A0A5B8MQK5</accession>
<reference evidence="1 2" key="1">
    <citation type="submission" date="2018-07" db="EMBL/GenBank/DDBJ databases">
        <title>The complete nuclear genome of the prasinophyte Chloropicon primus (CCMP1205).</title>
        <authorList>
            <person name="Pombert J.-F."/>
            <person name="Otis C."/>
            <person name="Turmel M."/>
            <person name="Lemieux C."/>
        </authorList>
    </citation>
    <scope>NUCLEOTIDE SEQUENCE [LARGE SCALE GENOMIC DNA]</scope>
    <source>
        <strain evidence="1 2">CCMP1205</strain>
    </source>
</reference>
<dbReference type="AlphaFoldDB" id="A0A5B8MQK5"/>
<sequence>MLYAHRSQQVPLQTATCCGPHLATKGMNHLTSSQAYASRSGMHQYSLTCIAWKRCCMAHGNIYGHEHSDHGACLHKTSGLGNRHNKLMQSVCVRSQTTRCQTCHPDANLQCIWSIMQMTGVPHITHDTRHVTSWRTRISWISSKNIQDVPEI</sequence>
<dbReference type="EMBL" id="CP031041">
    <property type="protein sequence ID" value="QDZ22809.1"/>
    <property type="molecule type" value="Genomic_DNA"/>
</dbReference>
<evidence type="ECO:0000313" key="2">
    <source>
        <dbReference type="Proteomes" id="UP000316726"/>
    </source>
</evidence>
<protein>
    <submittedName>
        <fullName evidence="1">Uncharacterized protein</fullName>
    </submittedName>
</protein>
<dbReference type="Proteomes" id="UP000316726">
    <property type="component" value="Chromosome 8"/>
</dbReference>
<name>A0A5B8MQK5_9CHLO</name>
<keyword evidence="2" id="KW-1185">Reference proteome</keyword>
<proteinExistence type="predicted"/>
<evidence type="ECO:0000313" key="1">
    <source>
        <dbReference type="EMBL" id="QDZ22809.1"/>
    </source>
</evidence>
<organism evidence="1 2">
    <name type="scientific">Chloropicon primus</name>
    <dbReference type="NCBI Taxonomy" id="1764295"/>
    <lineage>
        <taxon>Eukaryota</taxon>
        <taxon>Viridiplantae</taxon>
        <taxon>Chlorophyta</taxon>
        <taxon>Chloropicophyceae</taxon>
        <taxon>Chloropicales</taxon>
        <taxon>Chloropicaceae</taxon>
        <taxon>Chloropicon</taxon>
    </lineage>
</organism>
<gene>
    <name evidence="1" type="ORF">A3770_08p53270</name>
</gene>